<evidence type="ECO:0000256" key="4">
    <source>
        <dbReference type="ARBA" id="ARBA00022723"/>
    </source>
</evidence>
<evidence type="ECO:0000256" key="2">
    <source>
        <dbReference type="ARBA" id="ARBA00007357"/>
    </source>
</evidence>
<evidence type="ECO:0000256" key="1">
    <source>
        <dbReference type="ARBA" id="ARBA00001947"/>
    </source>
</evidence>
<keyword evidence="3" id="KW-0645">Protease</keyword>
<evidence type="ECO:0000256" key="6">
    <source>
        <dbReference type="ARBA" id="ARBA00022833"/>
    </source>
</evidence>
<dbReference type="Pfam" id="PF05649">
    <property type="entry name" value="Peptidase_M13_N"/>
    <property type="match status" value="1"/>
</dbReference>
<dbReference type="Gene3D" id="1.10.1380.10">
    <property type="entry name" value="Neutral endopeptidase , domain2"/>
    <property type="match status" value="1"/>
</dbReference>
<dbReference type="InterPro" id="IPR018497">
    <property type="entry name" value="Peptidase_M13_C"/>
</dbReference>
<keyword evidence="5" id="KW-0378">Hydrolase</keyword>
<sequence>MGFWKGKSGLEKKLIVSVIVFALISIGLLVATIVLAVKYNQSDDEPDVCESAQCLIADNPFKHPVDKILHYLYLDSLSMIASNLQSSLNLSADPCEDFYEYACGGWIRDNIISPDRSRWSQFDVTRKRLVDNLRVLLDAEYDDKYPTIISDATKYYKQCTDLDKRDEGSDELKKLVIDWPLINNNQAIPNFLWWQEVAKLNRQHGFSFILSNYVYLDAKNTAIYSIYYIIDLNGQVDAPSLGVGRAQLVNPDTEKNKPIIEAYKVFIKKSAQLLGTINEPTIEADIKNIVDFEAEMAKITAEASARPNRTELYGDKIDLQTFETTYSIPLLKIEQDVFEDYETIDGSTGLIVYDRDYFRQLADLLTTTNARDVKIIQNYLKWRTVRSLGTHTSKAFRDIEFEFNKAVTGVEEPKALWEDCVDLVNNRLPFAVGRVYVDNNFPEEAKQDMDVLINELNKAFTELLDDNEWMEKETKDKAREKLEAMLRAIAYPDFIKIDTELTDYYNGLALNFDNSFLKTIEVNNLWSTKKSLTMLKKDNKDRSTLEWSTGPAIVNAFFSPNINRITFPAGILQSPFYTYKLPMALNLGGIGMVIGHEITHSFDDSGAQYDKLGNLYNWWDEVTQQKFTEKVQCFIDQYSSYNDSNVGMNINGKTTIGENIADNGGLRQAFKALENYSGSKQLLPGSMSNFTSEQLFFLSFANVWCTNIRDEALRDQIETDPHSPGKYRVWGSVSNSESFAKAFNCKPKTNMNPESKDKCILW</sequence>
<keyword evidence="8" id="KW-0812">Transmembrane</keyword>
<dbReference type="PRINTS" id="PR00786">
    <property type="entry name" value="NEPRILYSIN"/>
</dbReference>
<name>A0A7R9QSQ3_9ACAR</name>
<evidence type="ECO:0000259" key="9">
    <source>
        <dbReference type="Pfam" id="PF01431"/>
    </source>
</evidence>
<comment type="similarity">
    <text evidence="2">Belongs to the peptidase M13 family.</text>
</comment>
<feature type="domain" description="Peptidase M13 N-terminal" evidence="10">
    <location>
        <begin position="94"/>
        <end position="492"/>
    </location>
</feature>
<keyword evidence="8" id="KW-0472">Membrane</keyword>
<keyword evidence="8" id="KW-1133">Transmembrane helix</keyword>
<dbReference type="InterPro" id="IPR000718">
    <property type="entry name" value="Peptidase_M13"/>
</dbReference>
<evidence type="ECO:0000259" key="10">
    <source>
        <dbReference type="Pfam" id="PF05649"/>
    </source>
</evidence>
<accession>A0A7R9QSQ3</accession>
<evidence type="ECO:0000256" key="5">
    <source>
        <dbReference type="ARBA" id="ARBA00022801"/>
    </source>
</evidence>
<keyword evidence="6" id="KW-0862">Zinc</keyword>
<dbReference type="GO" id="GO:0004222">
    <property type="term" value="F:metalloendopeptidase activity"/>
    <property type="evidence" value="ECO:0007669"/>
    <property type="project" value="InterPro"/>
</dbReference>
<gene>
    <name evidence="11" type="ORF">ONB1V03_LOCUS12464</name>
</gene>
<keyword evidence="12" id="KW-1185">Reference proteome</keyword>
<dbReference type="PANTHER" id="PTHR11733:SF237">
    <property type="entry name" value="NEPRILYSIN-LIKE 4"/>
    <property type="match status" value="1"/>
</dbReference>
<dbReference type="PROSITE" id="PS51885">
    <property type="entry name" value="NEPRILYSIN"/>
    <property type="match status" value="1"/>
</dbReference>
<dbReference type="PANTHER" id="PTHR11733">
    <property type="entry name" value="ZINC METALLOPROTEASE FAMILY M13 NEPRILYSIN-RELATED"/>
    <property type="match status" value="1"/>
</dbReference>
<feature type="non-terminal residue" evidence="11">
    <location>
        <position position="762"/>
    </location>
</feature>
<dbReference type="Gene3D" id="3.40.390.10">
    <property type="entry name" value="Collagenase (Catalytic Domain)"/>
    <property type="match status" value="1"/>
</dbReference>
<dbReference type="InterPro" id="IPR042089">
    <property type="entry name" value="Peptidase_M13_dom_2"/>
</dbReference>
<proteinExistence type="inferred from homology"/>
<dbReference type="EMBL" id="OC924924">
    <property type="protein sequence ID" value="CAD7655823.1"/>
    <property type="molecule type" value="Genomic_DNA"/>
</dbReference>
<dbReference type="AlphaFoldDB" id="A0A7R9QSQ3"/>
<dbReference type="GO" id="GO:0005886">
    <property type="term" value="C:plasma membrane"/>
    <property type="evidence" value="ECO:0007669"/>
    <property type="project" value="TreeGrafter"/>
</dbReference>
<dbReference type="GO" id="GO:0016485">
    <property type="term" value="P:protein processing"/>
    <property type="evidence" value="ECO:0007669"/>
    <property type="project" value="TreeGrafter"/>
</dbReference>
<evidence type="ECO:0000256" key="3">
    <source>
        <dbReference type="ARBA" id="ARBA00022670"/>
    </source>
</evidence>
<evidence type="ECO:0000313" key="12">
    <source>
        <dbReference type="Proteomes" id="UP000728032"/>
    </source>
</evidence>
<dbReference type="EMBL" id="CAJPVJ010010099">
    <property type="protein sequence ID" value="CAG2173010.1"/>
    <property type="molecule type" value="Genomic_DNA"/>
</dbReference>
<evidence type="ECO:0000313" key="11">
    <source>
        <dbReference type="EMBL" id="CAD7655823.1"/>
    </source>
</evidence>
<dbReference type="InterPro" id="IPR008753">
    <property type="entry name" value="Peptidase_M13_N"/>
</dbReference>
<dbReference type="Proteomes" id="UP000728032">
    <property type="component" value="Unassembled WGS sequence"/>
</dbReference>
<keyword evidence="7" id="KW-0482">Metalloprotease</keyword>
<protein>
    <submittedName>
        <fullName evidence="11">Uncharacterized protein</fullName>
    </submittedName>
</protein>
<dbReference type="GO" id="GO:0046872">
    <property type="term" value="F:metal ion binding"/>
    <property type="evidence" value="ECO:0007669"/>
    <property type="project" value="UniProtKB-KW"/>
</dbReference>
<dbReference type="InterPro" id="IPR024079">
    <property type="entry name" value="MetalloPept_cat_dom_sf"/>
</dbReference>
<reference evidence="11" key="1">
    <citation type="submission" date="2020-11" db="EMBL/GenBank/DDBJ databases">
        <authorList>
            <person name="Tran Van P."/>
        </authorList>
    </citation>
    <scope>NUCLEOTIDE SEQUENCE</scope>
</reference>
<dbReference type="CDD" id="cd08662">
    <property type="entry name" value="M13"/>
    <property type="match status" value="1"/>
</dbReference>
<dbReference type="SUPFAM" id="SSF55486">
    <property type="entry name" value="Metalloproteases ('zincins'), catalytic domain"/>
    <property type="match status" value="1"/>
</dbReference>
<organism evidence="11">
    <name type="scientific">Oppiella nova</name>
    <dbReference type="NCBI Taxonomy" id="334625"/>
    <lineage>
        <taxon>Eukaryota</taxon>
        <taxon>Metazoa</taxon>
        <taxon>Ecdysozoa</taxon>
        <taxon>Arthropoda</taxon>
        <taxon>Chelicerata</taxon>
        <taxon>Arachnida</taxon>
        <taxon>Acari</taxon>
        <taxon>Acariformes</taxon>
        <taxon>Sarcoptiformes</taxon>
        <taxon>Oribatida</taxon>
        <taxon>Brachypylina</taxon>
        <taxon>Oppioidea</taxon>
        <taxon>Oppiidae</taxon>
        <taxon>Oppiella</taxon>
    </lineage>
</organism>
<dbReference type="OrthoDB" id="6503838at2759"/>
<dbReference type="Pfam" id="PF01431">
    <property type="entry name" value="Peptidase_M13"/>
    <property type="match status" value="1"/>
</dbReference>
<keyword evidence="4" id="KW-0479">Metal-binding</keyword>
<evidence type="ECO:0000256" key="7">
    <source>
        <dbReference type="ARBA" id="ARBA00023049"/>
    </source>
</evidence>
<evidence type="ECO:0000256" key="8">
    <source>
        <dbReference type="SAM" id="Phobius"/>
    </source>
</evidence>
<feature type="domain" description="Peptidase M13 C-terminal" evidence="9">
    <location>
        <begin position="555"/>
        <end position="759"/>
    </location>
</feature>
<feature type="transmembrane region" description="Helical" evidence="8">
    <location>
        <begin position="14"/>
        <end position="37"/>
    </location>
</feature>
<comment type="cofactor">
    <cofactor evidence="1">
        <name>Zn(2+)</name>
        <dbReference type="ChEBI" id="CHEBI:29105"/>
    </cofactor>
</comment>